<dbReference type="Proteomes" id="UP000008912">
    <property type="component" value="Unassembled WGS sequence"/>
</dbReference>
<dbReference type="CDD" id="cd00025">
    <property type="entry name" value="BPI1"/>
    <property type="match status" value="1"/>
</dbReference>
<dbReference type="SMART" id="SM00328">
    <property type="entry name" value="BPI1"/>
    <property type="match status" value="1"/>
</dbReference>
<feature type="signal peptide" evidence="8">
    <location>
        <begin position="1"/>
        <end position="20"/>
    </location>
</feature>
<dbReference type="FunFam" id="3.15.20.10:FF:000001">
    <property type="entry name" value="Phospholipid transfer protein"/>
    <property type="match status" value="1"/>
</dbReference>
<dbReference type="GO" id="GO:0005615">
    <property type="term" value="C:extracellular space"/>
    <property type="evidence" value="ECO:0007669"/>
    <property type="project" value="UniProtKB-UniRule"/>
</dbReference>
<evidence type="ECO:0000256" key="5">
    <source>
        <dbReference type="ARBA" id="ARBA00023180"/>
    </source>
</evidence>
<accession>A0A7N5KP26</accession>
<comment type="subcellular location">
    <subcellularLocation>
        <location evidence="1 7">Secreted</location>
    </subcellularLocation>
</comment>
<dbReference type="GO" id="GO:0043032">
    <property type="term" value="P:positive regulation of macrophage activation"/>
    <property type="evidence" value="ECO:0007669"/>
    <property type="project" value="TreeGrafter"/>
</dbReference>
<comment type="subunit">
    <text evidence="7">Monomer. Homodimer; disulfide-linked.</text>
</comment>
<reference evidence="11 12" key="1">
    <citation type="journal article" date="2010" name="Nature">
        <title>The sequence and de novo assembly of the giant panda genome.</title>
        <authorList>
            <person name="Li R."/>
            <person name="Fan W."/>
            <person name="Tian G."/>
            <person name="Zhu H."/>
            <person name="He L."/>
            <person name="Cai J."/>
            <person name="Huang Q."/>
            <person name="Cai Q."/>
            <person name="Li B."/>
            <person name="Bai Y."/>
            <person name="Zhang Z."/>
            <person name="Zhang Y."/>
            <person name="Wang W."/>
            <person name="Li J."/>
            <person name="Wei F."/>
            <person name="Li H."/>
            <person name="Jian M."/>
            <person name="Li J."/>
            <person name="Zhang Z."/>
            <person name="Nielsen R."/>
            <person name="Li D."/>
            <person name="Gu W."/>
            <person name="Yang Z."/>
            <person name="Xuan Z."/>
            <person name="Ryder O.A."/>
            <person name="Leung F.C."/>
            <person name="Zhou Y."/>
            <person name="Cao J."/>
            <person name="Sun X."/>
            <person name="Fu Y."/>
            <person name="Fang X."/>
            <person name="Guo X."/>
            <person name="Wang B."/>
            <person name="Hou R."/>
            <person name="Shen F."/>
            <person name="Mu B."/>
            <person name="Ni P."/>
            <person name="Lin R."/>
            <person name="Qian W."/>
            <person name="Wang G."/>
            <person name="Yu C."/>
            <person name="Nie W."/>
            <person name="Wang J."/>
            <person name="Wu Z."/>
            <person name="Liang H."/>
            <person name="Min J."/>
            <person name="Wu Q."/>
            <person name="Cheng S."/>
            <person name="Ruan J."/>
            <person name="Wang M."/>
            <person name="Shi Z."/>
            <person name="Wen M."/>
            <person name="Liu B."/>
            <person name="Ren X."/>
            <person name="Zheng H."/>
            <person name="Dong D."/>
            <person name="Cook K."/>
            <person name="Shan G."/>
            <person name="Zhang H."/>
            <person name="Kosiol C."/>
            <person name="Xie X."/>
            <person name="Lu Z."/>
            <person name="Zheng H."/>
            <person name="Li Y."/>
            <person name="Steiner C.C."/>
            <person name="Lam T.T."/>
            <person name="Lin S."/>
            <person name="Zhang Q."/>
            <person name="Li G."/>
            <person name="Tian J."/>
            <person name="Gong T."/>
            <person name="Liu H."/>
            <person name="Zhang D."/>
            <person name="Fang L."/>
            <person name="Ye C."/>
            <person name="Zhang J."/>
            <person name="Hu W."/>
            <person name="Xu A."/>
            <person name="Ren Y."/>
            <person name="Zhang G."/>
            <person name="Bruford M.W."/>
            <person name="Li Q."/>
            <person name="Ma L."/>
            <person name="Guo Y."/>
            <person name="An N."/>
            <person name="Hu Y."/>
            <person name="Zheng Y."/>
            <person name="Shi Y."/>
            <person name="Li Z."/>
            <person name="Liu Q."/>
            <person name="Chen Y."/>
            <person name="Zhao J."/>
            <person name="Qu N."/>
            <person name="Zhao S."/>
            <person name="Tian F."/>
            <person name="Wang X."/>
            <person name="Wang H."/>
            <person name="Xu L."/>
            <person name="Liu X."/>
            <person name="Vinar T."/>
            <person name="Wang Y."/>
            <person name="Lam T.W."/>
            <person name="Yiu S.M."/>
            <person name="Liu S."/>
            <person name="Zhang H."/>
            <person name="Li D."/>
            <person name="Huang Y."/>
            <person name="Wang X."/>
            <person name="Yang G."/>
            <person name="Jiang Z."/>
            <person name="Wang J."/>
            <person name="Qin N."/>
            <person name="Li L."/>
            <person name="Li J."/>
            <person name="Bolund L."/>
            <person name="Kristiansen K."/>
            <person name="Wong G.K."/>
            <person name="Olson M."/>
            <person name="Zhang X."/>
            <person name="Li S."/>
            <person name="Yang H."/>
            <person name="Wang J."/>
            <person name="Wang J."/>
        </authorList>
    </citation>
    <scope>NUCLEOTIDE SEQUENCE [LARGE SCALE GENOMIC DNA]</scope>
</reference>
<dbReference type="InParanoid" id="A0A7N5KP26"/>
<dbReference type="AlphaFoldDB" id="A0A7N5KP26"/>
<keyword evidence="12" id="KW-1185">Reference proteome</keyword>
<organism evidence="11 12">
    <name type="scientific">Ailuropoda melanoleuca</name>
    <name type="common">Giant panda</name>
    <dbReference type="NCBI Taxonomy" id="9646"/>
    <lineage>
        <taxon>Eukaryota</taxon>
        <taxon>Metazoa</taxon>
        <taxon>Chordata</taxon>
        <taxon>Craniata</taxon>
        <taxon>Vertebrata</taxon>
        <taxon>Euteleostomi</taxon>
        <taxon>Mammalia</taxon>
        <taxon>Eutheria</taxon>
        <taxon>Laurasiatheria</taxon>
        <taxon>Carnivora</taxon>
        <taxon>Caniformia</taxon>
        <taxon>Ursidae</taxon>
        <taxon>Ailuropoda</taxon>
    </lineage>
</organism>
<dbReference type="Pfam" id="PF01273">
    <property type="entry name" value="LBP_BPI_CETP"/>
    <property type="match status" value="1"/>
</dbReference>
<dbReference type="Pfam" id="PF02886">
    <property type="entry name" value="LBP_BPI_CETP_C"/>
    <property type="match status" value="1"/>
</dbReference>
<evidence type="ECO:0000256" key="1">
    <source>
        <dbReference type="ARBA" id="ARBA00004613"/>
    </source>
</evidence>
<feature type="chain" id="PRO_5030839513" description="Bactericidal permeability-increasing protein" evidence="8">
    <location>
        <begin position="21"/>
        <end position="533"/>
    </location>
</feature>
<dbReference type="SMART" id="SM00329">
    <property type="entry name" value="BPI2"/>
    <property type="match status" value="1"/>
</dbReference>
<reference evidence="11" key="2">
    <citation type="submission" date="2025-08" db="UniProtKB">
        <authorList>
            <consortium name="Ensembl"/>
        </authorList>
    </citation>
    <scope>IDENTIFICATION</scope>
</reference>
<evidence type="ECO:0000313" key="12">
    <source>
        <dbReference type="Proteomes" id="UP000008912"/>
    </source>
</evidence>
<name>A0A7N5KP26_AILME</name>
<dbReference type="InterPro" id="IPR030675">
    <property type="entry name" value="BPI/LBP"/>
</dbReference>
<dbReference type="InterPro" id="IPR001124">
    <property type="entry name" value="Lipid-bd_serum_glycop_C"/>
</dbReference>
<comment type="similarity">
    <text evidence="2">Belongs to the BPI/LBP/Plunc superfamily. BPI/LBP family.</text>
</comment>
<evidence type="ECO:0000256" key="2">
    <source>
        <dbReference type="ARBA" id="ARBA00007292"/>
    </source>
</evidence>
<gene>
    <name evidence="11" type="primary">LOC100476795</name>
</gene>
<dbReference type="InterPro" id="IPR017942">
    <property type="entry name" value="Lipid-bd_serum_glycop_N"/>
</dbReference>
<keyword evidence="3 7" id="KW-0964">Secreted</keyword>
<dbReference type="Gene3D" id="3.15.20.10">
    <property type="entry name" value="Bactericidal permeability-increasing protein, domain 2"/>
    <property type="match status" value="1"/>
</dbReference>
<evidence type="ECO:0000256" key="6">
    <source>
        <dbReference type="PIRSR" id="PIRSR002417-50"/>
    </source>
</evidence>
<feature type="domain" description="Lipid-binding serum glycoprotein C-terminal" evidence="10">
    <location>
        <begin position="271"/>
        <end position="477"/>
    </location>
</feature>
<dbReference type="SUPFAM" id="SSF55394">
    <property type="entry name" value="Bactericidal permeability-increasing protein, BPI"/>
    <property type="match status" value="2"/>
</dbReference>
<dbReference type="Gene3D" id="3.15.10.10">
    <property type="entry name" value="Bactericidal permeability-increasing protein, domain 1"/>
    <property type="match status" value="1"/>
</dbReference>
<dbReference type="GO" id="GO:0002281">
    <property type="term" value="P:macrophage activation involved in immune response"/>
    <property type="evidence" value="ECO:0007669"/>
    <property type="project" value="TreeGrafter"/>
</dbReference>
<proteinExistence type="inferred from homology"/>
<dbReference type="PIRSF" id="PIRSF002417">
    <property type="entry name" value="Lipid_binding_protein"/>
    <property type="match status" value="1"/>
</dbReference>
<dbReference type="GO" id="GO:0045087">
    <property type="term" value="P:innate immune response"/>
    <property type="evidence" value="ECO:0007669"/>
    <property type="project" value="UniProtKB-UniRule"/>
</dbReference>
<sequence length="533" mass="60066">MMARPYCVVVALLLLAVVSGFEEGASNPGFVARITRKGLEYARRFGVAILKKELSTIKLPDFSGSFKVGWIKSVSYDFYRLKIHRFELRNSDLRLRPRQGVTASLANNYVFVSGNWKVKKAFVTLDGTFDVSVDGISISVSLNLGKDQSGRPTASVARCRSSIGHISADISGRLSWILNLFHERIENNFKNILEQKICEMVRKSTTSHLEPYLRTLPVILMIDQVAGIDYSLVGAPQVTSQILDTPFKGEFFGRNWHSPAPFDAPPIRLPEKHDHMVYFAVSEYVFNTASRAYHQAGRMNFTIQNKHVPMDSPIRLHTSSFRTIVPRLARLYPNTELELEMSPESAPFLRFTPGNVTLMPVLDIQAFALLPTSSDRKPLFQLRVTTNISATISVSSDRIVGSVTTGSKLKLELKHSNVRFINVELMEAILNYYALHTIYPSLNAKLEEGFPLPLPRDTHLNSLELQVHEGEAVCLDWGEHLLLQRCPNSWDIGQRQHLDVKPGSFNISCEYQVCILHHETRVGKGLLSLCWLN</sequence>
<dbReference type="Ensembl" id="ENSAMET00000025554.1">
    <property type="protein sequence ID" value="ENSAMEP00000043220.1"/>
    <property type="gene ID" value="ENSAMEG00000012075.2"/>
</dbReference>
<evidence type="ECO:0000259" key="9">
    <source>
        <dbReference type="SMART" id="SM00328"/>
    </source>
</evidence>
<comment type="function">
    <text evidence="7">The cytotoxic action of BPI is limited to many species of Gram-negative bacteria; this specificity may be explained by a strong affinity of the very basic N-terminal half for the negatively charged lipopolysaccharides that are unique to the Gram-negative bacterial outer envelope.</text>
</comment>
<keyword evidence="7" id="KW-0929">Antimicrobial</keyword>
<evidence type="ECO:0000313" key="11">
    <source>
        <dbReference type="Ensembl" id="ENSAMEP00000043220.1"/>
    </source>
</evidence>
<dbReference type="PANTHER" id="PTHR10504">
    <property type="entry name" value="BACTERICIDAL PERMEABILITY-INCREASING BPI PROTEIN-RELATED"/>
    <property type="match status" value="1"/>
</dbReference>
<comment type="domain">
    <text evidence="7">The N- and C-terminal barrels adopt an identical fold despite having only 13% of conserved residues.</text>
</comment>
<dbReference type="GO" id="GO:0050830">
    <property type="term" value="P:defense response to Gram-positive bacterium"/>
    <property type="evidence" value="ECO:0007669"/>
    <property type="project" value="TreeGrafter"/>
</dbReference>
<keyword evidence="7" id="KW-0044">Antibiotic</keyword>
<dbReference type="GO" id="GO:0031663">
    <property type="term" value="P:lipopolysaccharide-mediated signaling pathway"/>
    <property type="evidence" value="ECO:0007669"/>
    <property type="project" value="TreeGrafter"/>
</dbReference>
<dbReference type="GO" id="GO:0050829">
    <property type="term" value="P:defense response to Gram-negative bacterium"/>
    <property type="evidence" value="ECO:0007669"/>
    <property type="project" value="UniProtKB-UniRule"/>
</dbReference>
<dbReference type="GO" id="GO:0001530">
    <property type="term" value="F:lipopolysaccharide binding"/>
    <property type="evidence" value="ECO:0007669"/>
    <property type="project" value="TreeGrafter"/>
</dbReference>
<reference evidence="11" key="3">
    <citation type="submission" date="2025-09" db="UniProtKB">
        <authorList>
            <consortium name="Ensembl"/>
        </authorList>
    </citation>
    <scope>IDENTIFICATION</scope>
</reference>
<keyword evidence="7" id="KW-0399">Innate immunity</keyword>
<dbReference type="InterPro" id="IPR017943">
    <property type="entry name" value="Bactericidal_perm-incr_a/b_dom"/>
</dbReference>
<protein>
    <recommendedName>
        <fullName evidence="7">Bactericidal permeability-increasing protein</fullName>
        <shortName evidence="7">BPI</shortName>
    </recommendedName>
</protein>
<evidence type="ECO:0000259" key="10">
    <source>
        <dbReference type="SMART" id="SM00329"/>
    </source>
</evidence>
<evidence type="ECO:0000256" key="7">
    <source>
        <dbReference type="RuleBase" id="RU369039"/>
    </source>
</evidence>
<dbReference type="PANTHER" id="PTHR10504:SF76">
    <property type="entry name" value="BACTERICIDAL PERMEABILITY-INCREASING PROTEIN"/>
    <property type="match status" value="1"/>
</dbReference>
<evidence type="ECO:0000256" key="4">
    <source>
        <dbReference type="ARBA" id="ARBA00023157"/>
    </source>
</evidence>
<keyword evidence="7 8" id="KW-0732">Signal</keyword>
<dbReference type="InterPro" id="IPR032942">
    <property type="entry name" value="BPI/LBP/Plunc"/>
</dbReference>
<evidence type="ECO:0000256" key="3">
    <source>
        <dbReference type="ARBA" id="ARBA00022525"/>
    </source>
</evidence>
<keyword evidence="7" id="KW-0391">Immunity</keyword>
<keyword evidence="4 6" id="KW-1015">Disulfide bond</keyword>
<dbReference type="CDD" id="cd00026">
    <property type="entry name" value="BPI2"/>
    <property type="match status" value="1"/>
</dbReference>
<evidence type="ECO:0000256" key="8">
    <source>
        <dbReference type="SAM" id="SignalP"/>
    </source>
</evidence>
<keyword evidence="5 7" id="KW-0325">Glycoprotein</keyword>
<dbReference type="GO" id="GO:0006953">
    <property type="term" value="P:acute-phase response"/>
    <property type="evidence" value="ECO:0007669"/>
    <property type="project" value="TreeGrafter"/>
</dbReference>
<comment type="domain">
    <text evidence="7">The N-terminal region may be exposed to the interior of the granule, whereas the C-terminal portion may be embedded in the membrane. During phagocytosis and degranulation, proteases may be released and activated and cleave BPI at the junction of the N- and C-terminal portions of the molecule, providing controlled release of the N-terminal antibacterial fragment when bacteria are ingested.</text>
</comment>
<feature type="disulfide bond" evidence="6">
    <location>
        <begin position="159"/>
        <end position="198"/>
    </location>
</feature>
<dbReference type="GeneTree" id="ENSGT01150000286994"/>
<dbReference type="FunFam" id="3.15.10.10:FF:000001">
    <property type="entry name" value="phospholipid transfer protein-like"/>
    <property type="match status" value="1"/>
</dbReference>
<feature type="domain" description="Lipid-binding serum glycoprotein N-terminal" evidence="9">
    <location>
        <begin position="33"/>
        <end position="256"/>
    </location>
</feature>